<evidence type="ECO:0000313" key="3">
    <source>
        <dbReference type="EMBL" id="MBB4225429.1"/>
    </source>
</evidence>
<dbReference type="RefSeq" id="WP_184642187.1">
    <property type="nucleotide sequence ID" value="NZ_JACIFZ010000012.1"/>
</dbReference>
<feature type="transmembrane region" description="Helical" evidence="1">
    <location>
        <begin position="389"/>
        <end position="408"/>
    </location>
</feature>
<feature type="transmembrane region" description="Helical" evidence="1">
    <location>
        <begin position="20"/>
        <end position="39"/>
    </location>
</feature>
<evidence type="ECO:0000313" key="4">
    <source>
        <dbReference type="Proteomes" id="UP000524450"/>
    </source>
</evidence>
<proteinExistence type="predicted"/>
<reference evidence="3 4" key="1">
    <citation type="submission" date="2020-08" db="EMBL/GenBank/DDBJ databases">
        <title>Genomic Encyclopedia of Type Strains, Phase IV (KMG-V): Genome sequencing to study the core and pangenomes of soil and plant-associated prokaryotes.</title>
        <authorList>
            <person name="Whitman W."/>
        </authorList>
    </citation>
    <scope>NUCLEOTIDE SEQUENCE [LARGE SCALE GENOMIC DNA]</scope>
    <source>
        <strain evidence="3 4">34/80</strain>
    </source>
</reference>
<keyword evidence="1" id="KW-0472">Membrane</keyword>
<dbReference type="Proteomes" id="UP000524450">
    <property type="component" value="Unassembled WGS sequence"/>
</dbReference>
<keyword evidence="1" id="KW-1133">Transmembrane helix</keyword>
<dbReference type="EMBL" id="JACIFZ010000012">
    <property type="protein sequence ID" value="MBB4225429.1"/>
    <property type="molecule type" value="Genomic_DNA"/>
</dbReference>
<feature type="transmembrane region" description="Helical" evidence="1">
    <location>
        <begin position="110"/>
        <end position="132"/>
    </location>
</feature>
<name>A0A840G1G7_9BURK</name>
<protein>
    <submittedName>
        <fullName evidence="3">TctA family transporter</fullName>
    </submittedName>
</protein>
<dbReference type="Pfam" id="PF01970">
    <property type="entry name" value="TctA"/>
    <property type="match status" value="1"/>
</dbReference>
<feature type="transmembrane region" description="Helical" evidence="1">
    <location>
        <begin position="259"/>
        <end position="280"/>
    </location>
</feature>
<feature type="transmembrane region" description="Helical" evidence="1">
    <location>
        <begin position="357"/>
        <end position="377"/>
    </location>
</feature>
<accession>A0A840G1G7</accession>
<feature type="transmembrane region" description="Helical" evidence="1">
    <location>
        <begin position="51"/>
        <end position="71"/>
    </location>
</feature>
<feature type="transmembrane region" description="Helical" evidence="1">
    <location>
        <begin position="203"/>
        <end position="225"/>
    </location>
</feature>
<sequence length="503" mass="52901">MDLITNLSIGFGVAFTAQNLVYAFVGCLLGTLIGVLPGIGPVATIAMLLPATYALPPVSALIMLAGIYYGAQYGGSTTAILVNLPGESSSVVTVIDGYQMARKGRAGPALAAAGLGSFFAGCVGTLILAAFAPPLTELAFKFGPAEYFSLMILGLIGAVVLASGSLLKAITMILLGLALGLVGTDVNSGVARYSFDIPELTDGIGFIAIAMGVFGYGEIIANLAVPEHEREVFTAKVKGLWPTRQDFKDMTPAVLRGTALGSALGILPGGGALLSAFAAYTIEKKIKLKQGEMAFGKGNIRGVAGPESANNAGAQTSFIPLLTLGIPPNAVMALMVGAMTIHNIQPGPQVMTSNPELFWGLIASMWIGNLMLIVLNLPMIGIWIKLLTIPYKWLFPSIVLFCAVGVYSENNNTFDVWMVAIFGIVGYLFLKLKCEPAPLLLGFILGPMMEENLRRALLLSRGDWSVFVMRPLSAGLLVAAALLLIVVLLPSVKAKREEAFVED</sequence>
<organism evidence="3 4">
    <name type="scientific">Variovorax guangxiensis</name>
    <dbReference type="NCBI Taxonomy" id="1775474"/>
    <lineage>
        <taxon>Bacteria</taxon>
        <taxon>Pseudomonadati</taxon>
        <taxon>Pseudomonadota</taxon>
        <taxon>Betaproteobacteria</taxon>
        <taxon>Burkholderiales</taxon>
        <taxon>Comamonadaceae</taxon>
        <taxon>Variovorax</taxon>
    </lineage>
</organism>
<keyword evidence="1" id="KW-0812">Transmembrane</keyword>
<comment type="caution">
    <text evidence="3">The sequence shown here is derived from an EMBL/GenBank/DDBJ whole genome shotgun (WGS) entry which is preliminary data.</text>
</comment>
<evidence type="ECO:0000256" key="1">
    <source>
        <dbReference type="SAM" id="Phobius"/>
    </source>
</evidence>
<feature type="transmembrane region" description="Helical" evidence="1">
    <location>
        <begin position="318"/>
        <end position="337"/>
    </location>
</feature>
<feature type="transmembrane region" description="Helical" evidence="1">
    <location>
        <begin position="473"/>
        <end position="492"/>
    </location>
</feature>
<evidence type="ECO:0000259" key="2">
    <source>
        <dbReference type="Pfam" id="PF01970"/>
    </source>
</evidence>
<dbReference type="PANTHER" id="PTHR35342:SF5">
    <property type="entry name" value="TRICARBOXYLIC TRANSPORT PROTEIN"/>
    <property type="match status" value="1"/>
</dbReference>
<dbReference type="PANTHER" id="PTHR35342">
    <property type="entry name" value="TRICARBOXYLIC TRANSPORT PROTEIN"/>
    <property type="match status" value="1"/>
</dbReference>
<dbReference type="AlphaFoldDB" id="A0A840G1G7"/>
<dbReference type="InterPro" id="IPR002823">
    <property type="entry name" value="DUF112_TM"/>
</dbReference>
<gene>
    <name evidence="3" type="ORF">GGD71_006240</name>
</gene>
<feature type="domain" description="DUF112" evidence="2">
    <location>
        <begin position="20"/>
        <end position="441"/>
    </location>
</feature>
<feature type="transmembrane region" description="Helical" evidence="1">
    <location>
        <begin position="152"/>
        <end position="182"/>
    </location>
</feature>